<reference evidence="11 12" key="1">
    <citation type="journal article" date="2023" name="Microorganisms">
        <title>Thiorhodovibrio frisius and Trv. litoralis spp. nov., Two Novel Members from a Clade of Fastidious Purple Sulfur Bacteria That Exhibit Unique Red-Shifted Light-Harvesting Capabilities.</title>
        <authorList>
            <person name="Methner A."/>
            <person name="Kuzyk S.B."/>
            <person name="Petersen J."/>
            <person name="Bauer S."/>
            <person name="Brinkmann H."/>
            <person name="Sichau K."/>
            <person name="Wanner G."/>
            <person name="Wolf J."/>
            <person name="Neumann-Schaal M."/>
            <person name="Henke P."/>
            <person name="Tank M."/>
            <person name="Sproer C."/>
            <person name="Bunk B."/>
            <person name="Overmann J."/>
        </authorList>
    </citation>
    <scope>NUCLEOTIDE SEQUENCE [LARGE SCALE GENOMIC DNA]</scope>
    <source>
        <strain evidence="11 12">DSM 6702</strain>
    </source>
</reference>
<dbReference type="SUPFAM" id="SSF55874">
    <property type="entry name" value="ATPase domain of HSP90 chaperone/DNA topoisomerase II/histidine kinase"/>
    <property type="match status" value="1"/>
</dbReference>
<dbReference type="PROSITE" id="PS50110">
    <property type="entry name" value="RESPONSE_REGULATORY"/>
    <property type="match status" value="2"/>
</dbReference>
<feature type="domain" description="PAC" evidence="10">
    <location>
        <begin position="576"/>
        <end position="629"/>
    </location>
</feature>
<dbReference type="Gene3D" id="3.30.450.20">
    <property type="entry name" value="PAS domain"/>
    <property type="match status" value="5"/>
</dbReference>
<gene>
    <name evidence="11" type="primary">barA_19</name>
    <name evidence="11" type="ORF">Thiowin_03819</name>
</gene>
<dbReference type="Pfam" id="PF00072">
    <property type="entry name" value="Response_reg"/>
    <property type="match status" value="1"/>
</dbReference>
<dbReference type="InterPro" id="IPR013655">
    <property type="entry name" value="PAS_fold_3"/>
</dbReference>
<dbReference type="SMART" id="SM00388">
    <property type="entry name" value="HisKA"/>
    <property type="match status" value="1"/>
</dbReference>
<dbReference type="SUPFAM" id="SSF52172">
    <property type="entry name" value="CheY-like"/>
    <property type="match status" value="2"/>
</dbReference>
<dbReference type="CDD" id="cd00130">
    <property type="entry name" value="PAS"/>
    <property type="match status" value="5"/>
</dbReference>
<feature type="modified residue" description="4-aspartylphosphate" evidence="5">
    <location>
        <position position="1219"/>
    </location>
</feature>
<dbReference type="CDD" id="cd00082">
    <property type="entry name" value="HisKA"/>
    <property type="match status" value="1"/>
</dbReference>
<dbReference type="EMBL" id="CP121472">
    <property type="protein sequence ID" value="WPL18731.1"/>
    <property type="molecule type" value="Genomic_DNA"/>
</dbReference>
<dbReference type="SMART" id="SM00091">
    <property type="entry name" value="PAS"/>
    <property type="match status" value="5"/>
</dbReference>
<dbReference type="CDD" id="cd16922">
    <property type="entry name" value="HATPase_EvgS-ArcB-TorS-like"/>
    <property type="match status" value="1"/>
</dbReference>
<dbReference type="Pfam" id="PF08447">
    <property type="entry name" value="PAS_3"/>
    <property type="match status" value="2"/>
</dbReference>
<feature type="domain" description="PAC" evidence="10">
    <location>
        <begin position="206"/>
        <end position="258"/>
    </location>
</feature>
<dbReference type="Proteomes" id="UP001432180">
    <property type="component" value="Chromosome"/>
</dbReference>
<dbReference type="InterPro" id="IPR001610">
    <property type="entry name" value="PAC"/>
</dbReference>
<dbReference type="PANTHER" id="PTHR45339">
    <property type="entry name" value="HYBRID SIGNAL TRANSDUCTION HISTIDINE KINASE J"/>
    <property type="match status" value="1"/>
</dbReference>
<feature type="domain" description="PAC" evidence="10">
    <location>
        <begin position="704"/>
        <end position="756"/>
    </location>
</feature>
<dbReference type="RefSeq" id="WP_328984475.1">
    <property type="nucleotide sequence ID" value="NZ_CP121472.1"/>
</dbReference>
<dbReference type="InterPro" id="IPR035965">
    <property type="entry name" value="PAS-like_dom_sf"/>
</dbReference>
<keyword evidence="4" id="KW-0902">Two-component regulatory system</keyword>
<evidence type="ECO:0000259" key="9">
    <source>
        <dbReference type="PROSITE" id="PS50112"/>
    </source>
</evidence>
<feature type="domain" description="PAS" evidence="9">
    <location>
        <begin position="386"/>
        <end position="457"/>
    </location>
</feature>
<protein>
    <recommendedName>
        <fullName evidence="2">histidine kinase</fullName>
        <ecNumber evidence="2">2.7.13.3</ecNumber>
    </recommendedName>
</protein>
<dbReference type="PRINTS" id="PR00344">
    <property type="entry name" value="BCTRLSENSOR"/>
</dbReference>
<accession>A0ABZ0SF91</accession>
<dbReference type="PROSITE" id="PS50109">
    <property type="entry name" value="HIS_KIN"/>
    <property type="match status" value="1"/>
</dbReference>
<dbReference type="InterPro" id="IPR013767">
    <property type="entry name" value="PAS_fold"/>
</dbReference>
<comment type="catalytic activity">
    <reaction evidence="1">
        <text>ATP + protein L-histidine = ADP + protein N-phospho-L-histidine.</text>
        <dbReference type="EC" id="2.7.13.3"/>
    </reaction>
</comment>
<evidence type="ECO:0000256" key="4">
    <source>
        <dbReference type="ARBA" id="ARBA00023012"/>
    </source>
</evidence>
<dbReference type="Pfam" id="PF02518">
    <property type="entry name" value="HATPase_c"/>
    <property type="match status" value="1"/>
</dbReference>
<evidence type="ECO:0000259" key="7">
    <source>
        <dbReference type="PROSITE" id="PS50109"/>
    </source>
</evidence>
<dbReference type="SUPFAM" id="SSF55785">
    <property type="entry name" value="PYP-like sensor domain (PAS domain)"/>
    <property type="match status" value="5"/>
</dbReference>
<feature type="domain" description="PAC" evidence="10">
    <location>
        <begin position="333"/>
        <end position="385"/>
    </location>
</feature>
<dbReference type="Pfam" id="PF00512">
    <property type="entry name" value="HisKA"/>
    <property type="match status" value="1"/>
</dbReference>
<evidence type="ECO:0000313" key="11">
    <source>
        <dbReference type="EMBL" id="WPL18731.1"/>
    </source>
</evidence>
<dbReference type="SMART" id="SM00448">
    <property type="entry name" value="REC"/>
    <property type="match status" value="2"/>
</dbReference>
<dbReference type="SMART" id="SM00387">
    <property type="entry name" value="HATPase_c"/>
    <property type="match status" value="1"/>
</dbReference>
<feature type="domain" description="Response regulatory" evidence="8">
    <location>
        <begin position="1014"/>
        <end position="1145"/>
    </location>
</feature>
<evidence type="ECO:0000256" key="2">
    <source>
        <dbReference type="ARBA" id="ARBA00012438"/>
    </source>
</evidence>
<organism evidence="11 12">
    <name type="scientific">Thiorhodovibrio winogradskyi</name>
    <dbReference type="NCBI Taxonomy" id="77007"/>
    <lineage>
        <taxon>Bacteria</taxon>
        <taxon>Pseudomonadati</taxon>
        <taxon>Pseudomonadota</taxon>
        <taxon>Gammaproteobacteria</taxon>
        <taxon>Chromatiales</taxon>
        <taxon>Chromatiaceae</taxon>
        <taxon>Thiorhodovibrio</taxon>
    </lineage>
</organism>
<dbReference type="PROSITE" id="PS50112">
    <property type="entry name" value="PAS"/>
    <property type="match status" value="3"/>
</dbReference>
<dbReference type="Pfam" id="PF08448">
    <property type="entry name" value="PAS_4"/>
    <property type="match status" value="1"/>
</dbReference>
<dbReference type="InterPro" id="IPR000700">
    <property type="entry name" value="PAS-assoc_C"/>
</dbReference>
<dbReference type="InterPro" id="IPR013656">
    <property type="entry name" value="PAS_4"/>
</dbReference>
<feature type="region of interest" description="Disordered" evidence="6">
    <location>
        <begin position="1294"/>
        <end position="1314"/>
    </location>
</feature>
<dbReference type="InterPro" id="IPR003661">
    <property type="entry name" value="HisK_dim/P_dom"/>
</dbReference>
<dbReference type="Pfam" id="PF00989">
    <property type="entry name" value="PAS"/>
    <property type="match status" value="2"/>
</dbReference>
<dbReference type="CDD" id="cd17546">
    <property type="entry name" value="REC_hyHK_CKI1_RcsC-like"/>
    <property type="match status" value="1"/>
</dbReference>
<evidence type="ECO:0000259" key="8">
    <source>
        <dbReference type="PROSITE" id="PS50110"/>
    </source>
</evidence>
<dbReference type="EC" id="2.7.13.3" evidence="2"/>
<evidence type="ECO:0000313" key="12">
    <source>
        <dbReference type="Proteomes" id="UP001432180"/>
    </source>
</evidence>
<keyword evidence="3 5" id="KW-0597">Phosphoprotein</keyword>
<dbReference type="SMART" id="SM00086">
    <property type="entry name" value="PAC"/>
    <property type="match status" value="5"/>
</dbReference>
<keyword evidence="11" id="KW-0808">Transferase</keyword>
<dbReference type="InterPro" id="IPR004358">
    <property type="entry name" value="Sig_transdc_His_kin-like_C"/>
</dbReference>
<dbReference type="InterPro" id="IPR001789">
    <property type="entry name" value="Sig_transdc_resp-reg_receiver"/>
</dbReference>
<dbReference type="GO" id="GO:0004673">
    <property type="term" value="F:protein histidine kinase activity"/>
    <property type="evidence" value="ECO:0007669"/>
    <property type="project" value="UniProtKB-EC"/>
</dbReference>
<feature type="domain" description="Histidine kinase" evidence="7">
    <location>
        <begin position="774"/>
        <end position="995"/>
    </location>
</feature>
<proteinExistence type="predicted"/>
<feature type="domain" description="PAS" evidence="9">
    <location>
        <begin position="630"/>
        <end position="700"/>
    </location>
</feature>
<evidence type="ECO:0000256" key="3">
    <source>
        <dbReference type="ARBA" id="ARBA00022553"/>
    </source>
</evidence>
<evidence type="ECO:0000256" key="6">
    <source>
        <dbReference type="SAM" id="MobiDB-lite"/>
    </source>
</evidence>
<dbReference type="InterPro" id="IPR003594">
    <property type="entry name" value="HATPase_dom"/>
</dbReference>
<dbReference type="Gene3D" id="3.30.565.10">
    <property type="entry name" value="Histidine kinase-like ATPase, C-terminal domain"/>
    <property type="match status" value="1"/>
</dbReference>
<evidence type="ECO:0000259" key="10">
    <source>
        <dbReference type="PROSITE" id="PS50113"/>
    </source>
</evidence>
<keyword evidence="11" id="KW-0418">Kinase</keyword>
<name>A0ABZ0SF91_9GAMM</name>
<dbReference type="Gene3D" id="3.40.50.2300">
    <property type="match status" value="2"/>
</dbReference>
<evidence type="ECO:0000256" key="5">
    <source>
        <dbReference type="PROSITE-ProRule" id="PRU00169"/>
    </source>
</evidence>
<dbReference type="InterPro" id="IPR000014">
    <property type="entry name" value="PAS"/>
</dbReference>
<comment type="caution">
    <text evidence="5">Lacks conserved residue(s) required for the propagation of feature annotation.</text>
</comment>
<feature type="domain" description="Response regulatory" evidence="8">
    <location>
        <begin position="1170"/>
        <end position="1284"/>
    </location>
</feature>
<dbReference type="InterPro" id="IPR011006">
    <property type="entry name" value="CheY-like_superfamily"/>
</dbReference>
<keyword evidence="12" id="KW-1185">Reference proteome</keyword>
<dbReference type="Gene3D" id="1.10.287.130">
    <property type="match status" value="1"/>
</dbReference>
<dbReference type="InterPro" id="IPR036890">
    <property type="entry name" value="HATPase_C_sf"/>
</dbReference>
<dbReference type="InterPro" id="IPR005467">
    <property type="entry name" value="His_kinase_dom"/>
</dbReference>
<dbReference type="Gene3D" id="2.10.70.100">
    <property type="match status" value="1"/>
</dbReference>
<feature type="domain" description="PAS" evidence="9">
    <location>
        <begin position="259"/>
        <end position="329"/>
    </location>
</feature>
<dbReference type="InterPro" id="IPR036097">
    <property type="entry name" value="HisK_dim/P_sf"/>
</dbReference>
<evidence type="ECO:0000256" key="1">
    <source>
        <dbReference type="ARBA" id="ARBA00000085"/>
    </source>
</evidence>
<dbReference type="NCBIfam" id="TIGR00229">
    <property type="entry name" value="sensory_box"/>
    <property type="match status" value="5"/>
</dbReference>
<dbReference type="SUPFAM" id="SSF47384">
    <property type="entry name" value="Homodimeric domain of signal transducing histidine kinase"/>
    <property type="match status" value="1"/>
</dbReference>
<dbReference type="PANTHER" id="PTHR45339:SF1">
    <property type="entry name" value="HYBRID SIGNAL TRANSDUCTION HISTIDINE KINASE J"/>
    <property type="match status" value="1"/>
</dbReference>
<dbReference type="PROSITE" id="PS50113">
    <property type="entry name" value="PAC"/>
    <property type="match status" value="4"/>
</dbReference>
<sequence>MILLFHGKGFTQFMNSATKTPPSPGAKAPPADTRLAFSSAHTPLQRALHQFVLANPGLTSQTLAESFGLPTEFCAETCAVLRDAGAFSQQADGRWCALPTEPGTPGSELPTNLDPRHLAMLFEQSLDGLFFMMLDEPLRWDDSVDKERVLEQVFERQRITHVNDAMCRQYAARPEQLIGLRPVDFFAHDPAEGRRQWRRLFDTGRLHTETDERRFDGTPIFIEGDYRCLYDHQGRILGHFGVQRDLTDRHTALRRLSESEERLQDIIASTADFIWEVDREGRFCYVAGQVEPLLGHTEAELLGNTPFVFMDEHEEARVRPIFEQARAERRPLGRHENWLRTKQGGRRCFAFSGMPIFDNQGEVHGYRGLNRDITDQKQADEALRQSEERLRAFFEMSPESIVILDPETGLPLHFNRVAHERLGYSAEEFSRLRIADYESNEDAAAVEAHIQRIHQSGRDDFETRHRCRDGRVLNIIVSVQLAVVNEQKVLYAMFRDVTELRALNERLMLATSAGGIGIWECDLVAKRLAWNDQMYQLYGVPLGNGEENYARWLFALHPEDRPRMERLVAESLQSGEELNTEFRILRQGETRWLRVAARPLFDAGQQPTRMIGCNWDVTDARQAEERMAREEARFRGAFEIAPNGMALVDGEGRWLQVNQALCDILGYSAEELLARDFQSISHPDDLPADLSALEQLVSGATDQIQLDKRYLHKDGHSVPILLNSSAVRDERGRLTLTVNHVLDLTERRASEAAMLAAKEVAEAANRAKSEFLANMSHEIRTPLNAVIGLTELTLGTPLDERQRDYLEKVRHSSRALLGILNDILDYSKIEAGRVRLEQTQFRLEDLLEQLTALFQAAAEAKGLDLFYRIAPEVPRHLIGDPMRLGQVLNNLVGNAVKFTEQGQVELAIRVVSEREDRIELSFSVQDSGIGMAADTVEKLFQAFTQADGSITRRYGGTGLGLTISQRLVRLMGGTIKARSTPNQGSTFCFHAWFDMPERAAARIGAPPHNIDQCRILIVDKRPAARQLLAEILQSWRMTLLEASNCPGARQAIARAAAAGQPVDLVLLEAKQCLECRFCPVAADPMPADGPPPPRAIGDPPTPVVLMVSSVEQAQLLARAENAELPRLLTKPVTPSALFDAIANVTQSQCQERPHSVYKNPRMTSPLQGVRILVAEDNRINQMVAEGILRQLGASVTLANNGREAVDLALQEDFGAVLMDLQMPLMDGYAATEAIRARNADVPIIALTAAALESDRERCLAAGMNDHLGKPIIPTRLVEALTRWIKTAQAVPDATAQSPLAHQDSAPDINPDNAQGIDSEQLAKLRQLLADNEYVPPGLLGALRKDASPAALRILARVEQALDSFDYETAADTLASLTPAFPSASRRKPRSPH</sequence>